<evidence type="ECO:0000259" key="14">
    <source>
        <dbReference type="SMART" id="SM00235"/>
    </source>
</evidence>
<evidence type="ECO:0000256" key="11">
    <source>
        <dbReference type="PROSITE-ProRule" id="PRU01011"/>
    </source>
</evidence>
<dbReference type="Pfam" id="PF00045">
    <property type="entry name" value="Hemopexin"/>
    <property type="match status" value="3"/>
</dbReference>
<comment type="cofactor">
    <cofactor evidence="1">
        <name>Zn(2+)</name>
        <dbReference type="ChEBI" id="CHEBI:29105"/>
    </cofactor>
</comment>
<comment type="similarity">
    <text evidence="2">Belongs to the peptidase M10A family.</text>
</comment>
<dbReference type="PROSITE" id="PS00024">
    <property type="entry name" value="HEMOPEXIN"/>
    <property type="match status" value="1"/>
</dbReference>
<dbReference type="GO" id="GO:0005615">
    <property type="term" value="C:extracellular space"/>
    <property type="evidence" value="ECO:0007669"/>
    <property type="project" value="TreeGrafter"/>
</dbReference>
<keyword evidence="5 13" id="KW-0732">Signal</keyword>
<dbReference type="PIRSF" id="PIRSF001191">
    <property type="entry name" value="Peptidase_M10A_matrix"/>
    <property type="match status" value="1"/>
</dbReference>
<feature type="repeat" description="Hemopexin" evidence="11">
    <location>
        <begin position="421"/>
        <end position="468"/>
    </location>
</feature>
<evidence type="ECO:0000256" key="4">
    <source>
        <dbReference type="ARBA" id="ARBA00022723"/>
    </source>
</evidence>
<evidence type="ECO:0000256" key="6">
    <source>
        <dbReference type="ARBA" id="ARBA00022801"/>
    </source>
</evidence>
<dbReference type="PANTHER" id="PTHR10201">
    <property type="entry name" value="MATRIX METALLOPROTEINASE"/>
    <property type="match status" value="1"/>
</dbReference>
<dbReference type="InterPro" id="IPR006026">
    <property type="entry name" value="Peptidase_Metallo"/>
</dbReference>
<evidence type="ECO:0000256" key="1">
    <source>
        <dbReference type="ARBA" id="ARBA00001947"/>
    </source>
</evidence>
<evidence type="ECO:0000256" key="9">
    <source>
        <dbReference type="ARBA" id="ARBA00023145"/>
    </source>
</evidence>
<dbReference type="InterPro" id="IPR000585">
    <property type="entry name" value="Hemopexin-like_dom"/>
</dbReference>
<dbReference type="GO" id="GO:0008270">
    <property type="term" value="F:zinc ion binding"/>
    <property type="evidence" value="ECO:0007669"/>
    <property type="project" value="InterPro"/>
</dbReference>
<dbReference type="CDD" id="cd04278">
    <property type="entry name" value="ZnMc_MMP"/>
    <property type="match status" value="1"/>
</dbReference>
<evidence type="ECO:0000256" key="12">
    <source>
        <dbReference type="SAM" id="MobiDB-lite"/>
    </source>
</evidence>
<feature type="repeat" description="Hemopexin" evidence="11">
    <location>
        <begin position="327"/>
        <end position="374"/>
    </location>
</feature>
<dbReference type="InterPro" id="IPR021190">
    <property type="entry name" value="Pept_M10A"/>
</dbReference>
<evidence type="ECO:0000256" key="10">
    <source>
        <dbReference type="ARBA" id="ARBA00023157"/>
    </source>
</evidence>
<evidence type="ECO:0000256" key="7">
    <source>
        <dbReference type="ARBA" id="ARBA00022833"/>
    </source>
</evidence>
<keyword evidence="8" id="KW-0482">Metalloprotease</keyword>
<protein>
    <recommendedName>
        <fullName evidence="14">Peptidase metallopeptidase domain-containing protein</fullName>
    </recommendedName>
</protein>
<evidence type="ECO:0000256" key="8">
    <source>
        <dbReference type="ARBA" id="ARBA00023049"/>
    </source>
</evidence>
<dbReference type="InterPro" id="IPR018486">
    <property type="entry name" value="Hemopexin_CS"/>
</dbReference>
<name>A0A8J2L6P5_9HEXA</name>
<comment type="caution">
    <text evidence="15">The sequence shown here is derived from an EMBL/GenBank/DDBJ whole genome shotgun (WGS) entry which is preliminary data.</text>
</comment>
<dbReference type="GO" id="GO:0006508">
    <property type="term" value="P:proteolysis"/>
    <property type="evidence" value="ECO:0007669"/>
    <property type="project" value="UniProtKB-KW"/>
</dbReference>
<feature type="region of interest" description="Disordered" evidence="12">
    <location>
        <begin position="94"/>
        <end position="117"/>
    </location>
</feature>
<dbReference type="GO" id="GO:0030574">
    <property type="term" value="P:collagen catabolic process"/>
    <property type="evidence" value="ECO:0007669"/>
    <property type="project" value="TreeGrafter"/>
</dbReference>
<evidence type="ECO:0000313" key="15">
    <source>
        <dbReference type="EMBL" id="CAG7816604.1"/>
    </source>
</evidence>
<dbReference type="EMBL" id="CAJVCH010374417">
    <property type="protein sequence ID" value="CAG7816604.1"/>
    <property type="molecule type" value="Genomic_DNA"/>
</dbReference>
<gene>
    <name evidence="15" type="ORF">AFUS01_LOCUS27219</name>
</gene>
<feature type="repeat" description="Hemopexin" evidence="11">
    <location>
        <begin position="469"/>
        <end position="517"/>
    </location>
</feature>
<dbReference type="PANTHER" id="PTHR10201:SF291">
    <property type="entry name" value="MATRIX METALLOPROTEINASE 1, ISOFORM C-RELATED"/>
    <property type="match status" value="1"/>
</dbReference>
<keyword evidence="7" id="KW-0862">Zinc</keyword>
<dbReference type="InterPro" id="IPR033739">
    <property type="entry name" value="M10A_MMP"/>
</dbReference>
<dbReference type="Proteomes" id="UP000708208">
    <property type="component" value="Unassembled WGS sequence"/>
</dbReference>
<dbReference type="InterPro" id="IPR002477">
    <property type="entry name" value="Peptidoglycan-bd-like"/>
</dbReference>
<evidence type="ECO:0000256" key="3">
    <source>
        <dbReference type="ARBA" id="ARBA00022670"/>
    </source>
</evidence>
<dbReference type="GO" id="GO:0004222">
    <property type="term" value="F:metalloendopeptidase activity"/>
    <property type="evidence" value="ECO:0007669"/>
    <property type="project" value="InterPro"/>
</dbReference>
<dbReference type="GO" id="GO:0030198">
    <property type="term" value="P:extracellular matrix organization"/>
    <property type="evidence" value="ECO:0007669"/>
    <property type="project" value="TreeGrafter"/>
</dbReference>
<dbReference type="SMART" id="SM00120">
    <property type="entry name" value="HX"/>
    <property type="match status" value="4"/>
</dbReference>
<dbReference type="CDD" id="cd00094">
    <property type="entry name" value="HX"/>
    <property type="match status" value="1"/>
</dbReference>
<evidence type="ECO:0000313" key="16">
    <source>
        <dbReference type="Proteomes" id="UP000708208"/>
    </source>
</evidence>
<evidence type="ECO:0000256" key="2">
    <source>
        <dbReference type="ARBA" id="ARBA00010370"/>
    </source>
</evidence>
<keyword evidence="10" id="KW-1015">Disulfide bond</keyword>
<dbReference type="Pfam" id="PF01471">
    <property type="entry name" value="PG_binding_1"/>
    <property type="match status" value="1"/>
</dbReference>
<keyword evidence="4" id="KW-0479">Metal-binding</keyword>
<dbReference type="Pfam" id="PF00413">
    <property type="entry name" value="Peptidase_M10"/>
    <property type="match status" value="1"/>
</dbReference>
<dbReference type="InterPro" id="IPR001818">
    <property type="entry name" value="Pept_M10_metallopeptidase"/>
</dbReference>
<dbReference type="OrthoDB" id="406838at2759"/>
<feature type="domain" description="Peptidase metallopeptidase" evidence="14">
    <location>
        <begin position="131"/>
        <end position="296"/>
    </location>
</feature>
<evidence type="ECO:0000256" key="5">
    <source>
        <dbReference type="ARBA" id="ARBA00022729"/>
    </source>
</evidence>
<keyword evidence="9" id="KW-0865">Zymogen</keyword>
<dbReference type="GO" id="GO:0031012">
    <property type="term" value="C:extracellular matrix"/>
    <property type="evidence" value="ECO:0007669"/>
    <property type="project" value="InterPro"/>
</dbReference>
<feature type="chain" id="PRO_5035179548" description="Peptidase metallopeptidase domain-containing protein" evidence="13">
    <location>
        <begin position="19"/>
        <end position="538"/>
    </location>
</feature>
<keyword evidence="6" id="KW-0378">Hydrolase</keyword>
<feature type="repeat" description="Hemopexin" evidence="11">
    <location>
        <begin position="375"/>
        <end position="420"/>
    </location>
</feature>
<dbReference type="PROSITE" id="PS51642">
    <property type="entry name" value="HEMOPEXIN_2"/>
    <property type="match status" value="4"/>
</dbReference>
<dbReference type="AlphaFoldDB" id="A0A8J2L6P5"/>
<dbReference type="InterPro" id="IPR018487">
    <property type="entry name" value="Hemopexin-like_repeat"/>
</dbReference>
<feature type="signal peptide" evidence="13">
    <location>
        <begin position="1"/>
        <end position="18"/>
    </location>
</feature>
<proteinExistence type="inferred from homology"/>
<keyword evidence="3" id="KW-0645">Protease</keyword>
<organism evidence="15 16">
    <name type="scientific">Allacma fusca</name>
    <dbReference type="NCBI Taxonomy" id="39272"/>
    <lineage>
        <taxon>Eukaryota</taxon>
        <taxon>Metazoa</taxon>
        <taxon>Ecdysozoa</taxon>
        <taxon>Arthropoda</taxon>
        <taxon>Hexapoda</taxon>
        <taxon>Collembola</taxon>
        <taxon>Symphypleona</taxon>
        <taxon>Sminthuridae</taxon>
        <taxon>Allacma</taxon>
    </lineage>
</organism>
<keyword evidence="16" id="KW-1185">Reference proteome</keyword>
<sequence length="538" mass="62467">MLIKYFLFLFVIIFVLHGHGQFSSEAYKIQTQDNVLEYLKHYGYLGDGEAEPLTYEDFKNALKDFQEDSNLTPNGILNAKTLRLMNTPRCGNRDEKIEEGDEVPDNEAGIIGDGDRNKRRKREAKGFIIPHGKKWLNSTLTYKIAKFPTRSSVKLNVRTVQSEFDHAFAYWEKVTNLRFKKVTGNNADIVIKFVRGYHGDRESFDGPGKALAHGFYPERGAIHFDDEEMWSAGFRKRHYDLRSIAVHEIGHALGLGHSKHSSAVMYHSYEGHRWRSHDNFKLHPEDIQAVQALYGQKGTRAGSEMTKDEKKKLRHSKKGTTGDLCVDPHIDAITTMDDGFIYIFKGIYFFRLDRLHGDLQGDQFQLINSTFLGLPSELDAAITMSNQKTYFFKGSLYWRSTSTQIDPGYPKQISDYFKKIPDSIDAAGMWSWNNEPYFFKGDKYWKYSEKVKEMRNYPNPISKYWPGIPNSIDAAFRAPDNRTYFIKGGKYWLFHDPNSEYEATAFPKSTKNWLFRCPNNEVRRVRKIRHRKKKHFPG</sequence>
<accession>A0A8J2L6P5</accession>
<dbReference type="SMART" id="SM00235">
    <property type="entry name" value="ZnMc"/>
    <property type="match status" value="1"/>
</dbReference>
<evidence type="ECO:0000256" key="13">
    <source>
        <dbReference type="SAM" id="SignalP"/>
    </source>
</evidence>
<reference evidence="15" key="1">
    <citation type="submission" date="2021-06" db="EMBL/GenBank/DDBJ databases">
        <authorList>
            <person name="Hodson N. C."/>
            <person name="Mongue J. A."/>
            <person name="Jaron S. K."/>
        </authorList>
    </citation>
    <scope>NUCLEOTIDE SEQUENCE</scope>
</reference>